<dbReference type="InterPro" id="IPR036942">
    <property type="entry name" value="Beta-barrel_TonB_sf"/>
</dbReference>
<dbReference type="InterPro" id="IPR023997">
    <property type="entry name" value="TonB-dep_OMP_SusC/RagA_CS"/>
</dbReference>
<keyword evidence="10" id="KW-0732">Signal</keyword>
<dbReference type="Pfam" id="PF13715">
    <property type="entry name" value="CarbopepD_reg_2"/>
    <property type="match status" value="1"/>
</dbReference>
<dbReference type="InterPro" id="IPR039426">
    <property type="entry name" value="TonB-dep_rcpt-like"/>
</dbReference>
<dbReference type="InterPro" id="IPR037066">
    <property type="entry name" value="Plug_dom_sf"/>
</dbReference>
<feature type="signal peptide" evidence="10">
    <location>
        <begin position="1"/>
        <end position="35"/>
    </location>
</feature>
<reference evidence="14" key="1">
    <citation type="submission" date="2021-03" db="EMBL/GenBank/DDBJ databases">
        <title>Assistant Professor.</title>
        <authorList>
            <person name="Huq M.A."/>
        </authorList>
    </citation>
    <scope>NUCLEOTIDE SEQUENCE [LARGE SCALE GENOMIC DNA]</scope>
    <source>
        <strain evidence="14">MAH-28</strain>
    </source>
</reference>
<dbReference type="Gene3D" id="2.60.40.1120">
    <property type="entry name" value="Carboxypeptidase-like, regulatory domain"/>
    <property type="match status" value="1"/>
</dbReference>
<comment type="similarity">
    <text evidence="8 9">Belongs to the TonB-dependent receptor family.</text>
</comment>
<dbReference type="NCBIfam" id="TIGR04057">
    <property type="entry name" value="SusC_RagA_signa"/>
    <property type="match status" value="1"/>
</dbReference>
<feature type="chain" id="PRO_5046193808" evidence="10">
    <location>
        <begin position="36"/>
        <end position="1074"/>
    </location>
</feature>
<evidence type="ECO:0000256" key="5">
    <source>
        <dbReference type="ARBA" id="ARBA00023077"/>
    </source>
</evidence>
<feature type="domain" description="TonB-dependent receptor-like beta-barrel" evidence="11">
    <location>
        <begin position="434"/>
        <end position="920"/>
    </location>
</feature>
<sequence>MILFLHGSNSATGFCKRITGLFLSFLLAVSASAAAADPVTVKGKVTDEEGLPLPGVTVVAKGTSAGTVTNVDGIYQLKVPEGATMLVFKFLGMQEQEISIGKRTVIDVVMSSAAQNLETAIVVGYGTQKKANLTGAVSTISSKALEARPVSNVAQALQGVSPGLNISQSGALAGSMENRPSINIRGVGTIGQGSSAAPLILIDGMEGDINAVSPQDIDNISVLKDAAASSIYGSRAPFGVILITTKQGKAGKTIVNASYNYRSSRPVLLPKMLDSYTFATYFNDANVNSGRGVYFTPERMQRIRDFMDGKITTTIIPRPGQPNLWADGYYEGNDNIDWYKAIYKPHSPANEYSLSASGGKENITYFLSGNYLDQTGFMRFGGDEFKRYNLTARINAKLSEWASLTFIQRFSREEFERPSTMTNALNQLIGTQGWPMLPLYDNNGFLYDSPSPALGLQEGGRGAKQYDANSQQLKLTIEPLAGWKIFADLNYSVNNDFYHWDIQQLFNHDVAGKPYVYKNAAHVHEEAGRTNYLNTNIYTEYTRQFGAHNFKVLAGMQTEVTKTRWFTAQREGLIVPSLPVLDLTSGNDASGKPVPPIAGGNNQKWATQGYFARLNYDYKGKYLLEANLRYDGSSRFRSDMRWFYSPSVSAGWNLDKEPFWQPLEKYVPFFKIRGSVGELGNQNTTDWYPTYVTMPTGNSNGIWLVNGAKPNTASAPGLISSNLSWERIRTWNVGVDAGFFNNRLGVTVEYYTRRTLNMIGPAPELPVILGTDVPRANNTDLTTKGWELEVNWKDQFSNGLGYNVRVSLYDSRTEITRYPNPTGSLSTYIASHMMGEIWGYQTVGIAKTQQEMDDHLKSLPNGGQDALGNNWKAGDLMFADLNGDGRISNGANTITDHGDLVLIGNNSPRYLFGAEVGANWKNVDFRAFFQGVLKRDFFQNSYYFWGVSSSIYGSVGLKEHADYFRDDPDHPLGQNLDAYYPRPLISNKNQVAQTRYMQNAAYLRLKNLQVGYTLPSAITRRIGIQKIRAYVSGENLFTITKMSTMFDPETVDGGYGGNVYPLFKVYAAGLNVTF</sequence>
<evidence type="ECO:0000256" key="1">
    <source>
        <dbReference type="ARBA" id="ARBA00004571"/>
    </source>
</evidence>
<keyword evidence="14" id="KW-1185">Reference proteome</keyword>
<comment type="subcellular location">
    <subcellularLocation>
        <location evidence="1 8">Cell outer membrane</location>
        <topology evidence="1 8">Multi-pass membrane protein</topology>
    </subcellularLocation>
</comment>
<evidence type="ECO:0000256" key="10">
    <source>
        <dbReference type="SAM" id="SignalP"/>
    </source>
</evidence>
<dbReference type="InterPro" id="IPR000531">
    <property type="entry name" value="Beta-barrel_TonB"/>
</dbReference>
<evidence type="ECO:0000256" key="7">
    <source>
        <dbReference type="ARBA" id="ARBA00023237"/>
    </source>
</evidence>
<dbReference type="Pfam" id="PF00593">
    <property type="entry name" value="TonB_dep_Rec_b-barrel"/>
    <property type="match status" value="1"/>
</dbReference>
<gene>
    <name evidence="13" type="ORF">J7I43_21055</name>
</gene>
<evidence type="ECO:0000256" key="4">
    <source>
        <dbReference type="ARBA" id="ARBA00022692"/>
    </source>
</evidence>
<dbReference type="Gene3D" id="2.170.130.10">
    <property type="entry name" value="TonB-dependent receptor, plug domain"/>
    <property type="match status" value="1"/>
</dbReference>
<proteinExistence type="inferred from homology"/>
<evidence type="ECO:0000313" key="14">
    <source>
        <dbReference type="Proteomes" id="UP000679126"/>
    </source>
</evidence>
<keyword evidence="4 8" id="KW-0812">Transmembrane</keyword>
<evidence type="ECO:0000256" key="3">
    <source>
        <dbReference type="ARBA" id="ARBA00022452"/>
    </source>
</evidence>
<dbReference type="EMBL" id="JAGHKP010000004">
    <property type="protein sequence ID" value="MBO9154729.1"/>
    <property type="molecule type" value="Genomic_DNA"/>
</dbReference>
<dbReference type="Pfam" id="PF07715">
    <property type="entry name" value="Plug"/>
    <property type="match status" value="1"/>
</dbReference>
<comment type="caution">
    <text evidence="13">The sequence shown here is derived from an EMBL/GenBank/DDBJ whole genome shotgun (WGS) entry which is preliminary data.</text>
</comment>
<evidence type="ECO:0000313" key="13">
    <source>
        <dbReference type="EMBL" id="MBO9154729.1"/>
    </source>
</evidence>
<dbReference type="NCBIfam" id="TIGR04056">
    <property type="entry name" value="OMP_RagA_SusC"/>
    <property type="match status" value="1"/>
</dbReference>
<dbReference type="SUPFAM" id="SSF49464">
    <property type="entry name" value="Carboxypeptidase regulatory domain-like"/>
    <property type="match status" value="1"/>
</dbReference>
<keyword evidence="13" id="KW-0675">Receptor</keyword>
<evidence type="ECO:0000256" key="8">
    <source>
        <dbReference type="PROSITE-ProRule" id="PRU01360"/>
    </source>
</evidence>
<dbReference type="PROSITE" id="PS52016">
    <property type="entry name" value="TONB_DEPENDENT_REC_3"/>
    <property type="match status" value="1"/>
</dbReference>
<keyword evidence="5 9" id="KW-0798">TonB box</keyword>
<keyword evidence="6 8" id="KW-0472">Membrane</keyword>
<evidence type="ECO:0000259" key="11">
    <source>
        <dbReference type="Pfam" id="PF00593"/>
    </source>
</evidence>
<dbReference type="RefSeq" id="WP_209147843.1">
    <property type="nucleotide sequence ID" value="NZ_JAGHKP010000004.1"/>
</dbReference>
<dbReference type="Proteomes" id="UP000679126">
    <property type="component" value="Unassembled WGS sequence"/>
</dbReference>
<organism evidence="13 14">
    <name type="scientific">Chitinophaga chungangae</name>
    <dbReference type="NCBI Taxonomy" id="2821488"/>
    <lineage>
        <taxon>Bacteria</taxon>
        <taxon>Pseudomonadati</taxon>
        <taxon>Bacteroidota</taxon>
        <taxon>Chitinophagia</taxon>
        <taxon>Chitinophagales</taxon>
        <taxon>Chitinophagaceae</taxon>
        <taxon>Chitinophaga</taxon>
    </lineage>
</organism>
<dbReference type="InterPro" id="IPR012910">
    <property type="entry name" value="Plug_dom"/>
</dbReference>
<evidence type="ECO:0000256" key="6">
    <source>
        <dbReference type="ARBA" id="ARBA00023136"/>
    </source>
</evidence>
<keyword evidence="7 8" id="KW-0998">Cell outer membrane</keyword>
<dbReference type="SUPFAM" id="SSF56935">
    <property type="entry name" value="Porins"/>
    <property type="match status" value="1"/>
</dbReference>
<dbReference type="InterPro" id="IPR008969">
    <property type="entry name" value="CarboxyPept-like_regulatory"/>
</dbReference>
<protein>
    <submittedName>
        <fullName evidence="13">TonB-dependent receptor</fullName>
    </submittedName>
</protein>
<accession>A0ABS3YJA2</accession>
<dbReference type="Gene3D" id="2.40.170.20">
    <property type="entry name" value="TonB-dependent receptor, beta-barrel domain"/>
    <property type="match status" value="1"/>
</dbReference>
<feature type="domain" description="TonB-dependent receptor plug" evidence="12">
    <location>
        <begin position="130"/>
        <end position="240"/>
    </location>
</feature>
<name>A0ABS3YJA2_9BACT</name>
<dbReference type="InterPro" id="IPR023996">
    <property type="entry name" value="TonB-dep_OMP_SusC/RagA"/>
</dbReference>
<evidence type="ECO:0000259" key="12">
    <source>
        <dbReference type="Pfam" id="PF07715"/>
    </source>
</evidence>
<keyword evidence="3 8" id="KW-1134">Transmembrane beta strand</keyword>
<evidence type="ECO:0000256" key="2">
    <source>
        <dbReference type="ARBA" id="ARBA00022448"/>
    </source>
</evidence>
<evidence type="ECO:0000256" key="9">
    <source>
        <dbReference type="RuleBase" id="RU003357"/>
    </source>
</evidence>
<keyword evidence="2 8" id="KW-0813">Transport</keyword>